<evidence type="ECO:0008006" key="3">
    <source>
        <dbReference type="Google" id="ProtNLM"/>
    </source>
</evidence>
<comment type="caution">
    <text evidence="1">The sequence shown here is derived from an EMBL/GenBank/DDBJ whole genome shotgun (WGS) entry which is preliminary data.</text>
</comment>
<evidence type="ECO:0000313" key="2">
    <source>
        <dbReference type="Proteomes" id="UP001635817"/>
    </source>
</evidence>
<accession>A0ABW9LR95</accession>
<organism evidence="1 2">
    <name type="scientific">Mycolicibacterium septicum</name>
    <dbReference type="NCBI Taxonomy" id="98668"/>
    <lineage>
        <taxon>Bacteria</taxon>
        <taxon>Bacillati</taxon>
        <taxon>Actinomycetota</taxon>
        <taxon>Actinomycetes</taxon>
        <taxon>Mycobacteriales</taxon>
        <taxon>Mycobacteriaceae</taxon>
        <taxon>Mycolicibacterium</taxon>
    </lineage>
</organism>
<keyword evidence="2" id="KW-1185">Reference proteome</keyword>
<name>A0ABW9LR95_9MYCO</name>
<evidence type="ECO:0000313" key="1">
    <source>
        <dbReference type="EMBL" id="MFN6549492.1"/>
    </source>
</evidence>
<reference evidence="1 2" key="1">
    <citation type="submission" date="2024-12" db="EMBL/GenBank/DDBJ databases">
        <title>The coexistence of Mycolicibacterium septicum and Mycolicibacterium nivoides in clinical samples.</title>
        <authorList>
            <person name="Wang C."/>
            <person name="Feng Y."/>
            <person name="Zong Z."/>
        </authorList>
    </citation>
    <scope>NUCLEOTIDE SEQUENCE [LARGE SCALE GENOMIC DNA]</scope>
    <source>
        <strain evidence="1 2">120310</strain>
    </source>
</reference>
<dbReference type="Proteomes" id="UP001635817">
    <property type="component" value="Unassembled WGS sequence"/>
</dbReference>
<dbReference type="EMBL" id="JBKBDE010000001">
    <property type="protein sequence ID" value="MFN6549492.1"/>
    <property type="molecule type" value="Genomic_DNA"/>
</dbReference>
<sequence length="217" mass="24184">MSQDAGETTVVVFDVNVYIDVAGLIGPPFTWGAFDQLVAQVMALPVPYPKDERIDSLRAVAYCRQGKVIDGEPIEVWTSDHIDELLVHKAIQTATAVVPEDRGLGWSQRDALDLLERLVRDLVEDTGGDSLGELKGHTWRPPLDDYEDGYVYETAYRAGDIEVMPRICITRDGDFHDAGLPPRVDVKYPHEFVDYIRKARRPPPGLGPASLIGRRDS</sequence>
<gene>
    <name evidence="1" type="ORF">ACK4CP_03745</name>
</gene>
<dbReference type="RefSeq" id="WP_409548437.1">
    <property type="nucleotide sequence ID" value="NZ_JBKBDE010000001.1"/>
</dbReference>
<protein>
    <recommendedName>
        <fullName evidence="3">PIN domain-containing protein</fullName>
    </recommendedName>
</protein>
<proteinExistence type="predicted"/>